<proteinExistence type="predicted"/>
<dbReference type="Proteomes" id="UP000610594">
    <property type="component" value="Unassembled WGS sequence"/>
</dbReference>
<dbReference type="EMBL" id="WHJF01000032">
    <property type="protein sequence ID" value="NHZ63480.1"/>
    <property type="molecule type" value="Genomic_DNA"/>
</dbReference>
<gene>
    <name evidence="1" type="ORF">F1735_14380</name>
</gene>
<reference evidence="1 2" key="1">
    <citation type="submission" date="2019-10" db="EMBL/GenBank/DDBJ databases">
        <title>Taxonomy of Antarctic Massilia spp.: description of Massilia rubra sp. nov., Massilia aquatica sp. nov., Massilia mucilaginosa sp. nov., Massilia frigida sp. nov. isolated from streams, lakes and regoliths.</title>
        <authorList>
            <person name="Holochova P."/>
            <person name="Sedlacek I."/>
            <person name="Kralova S."/>
            <person name="Maslanova I."/>
            <person name="Busse H.-J."/>
            <person name="Stankova E."/>
            <person name="Vrbovska V."/>
            <person name="Kovarovic V."/>
            <person name="Bartak M."/>
            <person name="Svec P."/>
            <person name="Pantucek R."/>
        </authorList>
    </citation>
    <scope>NUCLEOTIDE SEQUENCE [LARGE SCALE GENOMIC DNA]</scope>
    <source>
        <strain evidence="1 2">CCM 8694</strain>
    </source>
</reference>
<comment type="caution">
    <text evidence="1">The sequence shown here is derived from an EMBL/GenBank/DDBJ whole genome shotgun (WGS) entry which is preliminary data.</text>
</comment>
<name>A0ABX0ML02_9BURK</name>
<evidence type="ECO:0000313" key="2">
    <source>
        <dbReference type="Proteomes" id="UP000610594"/>
    </source>
</evidence>
<organism evidence="1 2">
    <name type="scientific">Massilia genomosp. 1</name>
    <dbReference type="NCBI Taxonomy" id="2609280"/>
    <lineage>
        <taxon>Bacteria</taxon>
        <taxon>Pseudomonadati</taxon>
        <taxon>Pseudomonadota</taxon>
        <taxon>Betaproteobacteria</taxon>
        <taxon>Burkholderiales</taxon>
        <taxon>Oxalobacteraceae</taxon>
        <taxon>Telluria group</taxon>
        <taxon>Massilia</taxon>
    </lineage>
</organism>
<dbReference type="RefSeq" id="WP_167237578.1">
    <property type="nucleotide sequence ID" value="NZ_WHJF01000032.1"/>
</dbReference>
<accession>A0ABX0ML02</accession>
<evidence type="ECO:0000313" key="1">
    <source>
        <dbReference type="EMBL" id="NHZ63480.1"/>
    </source>
</evidence>
<sequence>MLGVKGQRPHCAMRASTWRMQGDTAHAWRNAPGAAIIACRREYRIVLLAAAFSQGEQLVDESHLCFVLHWNVHIVVPARAAAPA</sequence>
<keyword evidence="2" id="KW-1185">Reference proteome</keyword>
<protein>
    <submittedName>
        <fullName evidence="1">Uncharacterized protein</fullName>
    </submittedName>
</protein>